<dbReference type="EMBL" id="JAFCIX010000554">
    <property type="protein sequence ID" value="KAH6587736.1"/>
    <property type="molecule type" value="Genomic_DNA"/>
</dbReference>
<organism evidence="8 9">
    <name type="scientific">Batrachochytrium salamandrivorans</name>
    <dbReference type="NCBI Taxonomy" id="1357716"/>
    <lineage>
        <taxon>Eukaryota</taxon>
        <taxon>Fungi</taxon>
        <taxon>Fungi incertae sedis</taxon>
        <taxon>Chytridiomycota</taxon>
        <taxon>Chytridiomycota incertae sedis</taxon>
        <taxon>Chytridiomycetes</taxon>
        <taxon>Rhizophydiales</taxon>
        <taxon>Rhizophydiales incertae sedis</taxon>
        <taxon>Batrachochytrium</taxon>
    </lineage>
</organism>
<gene>
    <name evidence="8" type="ORF">BASA50_011174</name>
</gene>
<dbReference type="Proteomes" id="UP001648503">
    <property type="component" value="Unassembled WGS sequence"/>
</dbReference>
<evidence type="ECO:0000259" key="7">
    <source>
        <dbReference type="Pfam" id="PF04937"/>
    </source>
</evidence>
<feature type="domain" description="DUF659" evidence="7">
    <location>
        <begin position="185"/>
        <end position="271"/>
    </location>
</feature>
<evidence type="ECO:0000313" key="8">
    <source>
        <dbReference type="EMBL" id="KAH6587736.1"/>
    </source>
</evidence>
<keyword evidence="4" id="KW-0862">Zinc</keyword>
<dbReference type="InterPro" id="IPR052035">
    <property type="entry name" value="ZnF_BED_domain_contain"/>
</dbReference>
<evidence type="ECO:0000256" key="3">
    <source>
        <dbReference type="ARBA" id="ARBA00022771"/>
    </source>
</evidence>
<evidence type="ECO:0000256" key="2">
    <source>
        <dbReference type="ARBA" id="ARBA00022723"/>
    </source>
</evidence>
<name>A0ABQ8EXG6_9FUNG</name>
<feature type="region of interest" description="Disordered" evidence="6">
    <location>
        <begin position="1"/>
        <end position="36"/>
    </location>
</feature>
<evidence type="ECO:0000256" key="4">
    <source>
        <dbReference type="ARBA" id="ARBA00022833"/>
    </source>
</evidence>
<keyword evidence="5" id="KW-0539">Nucleus</keyword>
<dbReference type="InterPro" id="IPR007021">
    <property type="entry name" value="DUF659"/>
</dbReference>
<evidence type="ECO:0000256" key="5">
    <source>
        <dbReference type="ARBA" id="ARBA00023242"/>
    </source>
</evidence>
<keyword evidence="9" id="KW-1185">Reference proteome</keyword>
<protein>
    <recommendedName>
        <fullName evidence="7">DUF659 domain-containing protein</fullName>
    </recommendedName>
</protein>
<evidence type="ECO:0000313" key="9">
    <source>
        <dbReference type="Proteomes" id="UP001648503"/>
    </source>
</evidence>
<dbReference type="Pfam" id="PF04937">
    <property type="entry name" value="DUF659"/>
    <property type="match status" value="1"/>
</dbReference>
<dbReference type="PANTHER" id="PTHR46481">
    <property type="entry name" value="ZINC FINGER BED DOMAIN-CONTAINING PROTEIN 4"/>
    <property type="match status" value="1"/>
</dbReference>
<keyword evidence="2" id="KW-0479">Metal-binding</keyword>
<sequence length="480" mass="53782">MNEGAFIGSSQSAGDEAPVEETVPYSARSDQTGPKQRRVSSMVWELYTNEKDAHMKIACICQHCGHQIVHRKKSERAISHLLRCSSFLKAMMLLDPINRPDWFNNAKANKRKTAGARSSAGISQSSSQTGSILQYTLPKLMKRDLTKIEEALAMHYYLTGTAFSRIEEENLLSAFRICRPDIVLPDRKKLGGALLDSCYAKVKSVVDNHIEEIKLNACLTSDAWSNIKNEPIVNYMLISDSSTFFLESVSTGEQSHDAKWIAQDMGRVIDYLADESPTSKSTANREPTWLSAASSNAMGLLKGVFRKLEKKVNTFCTALFLPGTLSKEQASRKRVGKKSMISLRTIYQSFANTMKEQYEMMGCLSGAERFYLLQLLQSILDFLYGDAIGIAYLFDPRFVGKRMTAFERTRVEDLIFDYDSETEQAQQMGKRESNVSSVHQFCDQGQSQQGSKGFSLPDVGKREPRLSCSSGWLTVLNSLN</sequence>
<evidence type="ECO:0000256" key="6">
    <source>
        <dbReference type="SAM" id="MobiDB-lite"/>
    </source>
</evidence>
<proteinExistence type="predicted"/>
<reference evidence="8 9" key="1">
    <citation type="submission" date="2021-02" db="EMBL/GenBank/DDBJ databases">
        <title>Variation within the Batrachochytrium salamandrivorans European outbreak.</title>
        <authorList>
            <person name="Kelly M."/>
            <person name="Pasmans F."/>
            <person name="Shea T.P."/>
            <person name="Munoz J.F."/>
            <person name="Carranza S."/>
            <person name="Cuomo C.A."/>
            <person name="Martel A."/>
        </authorList>
    </citation>
    <scope>NUCLEOTIDE SEQUENCE [LARGE SCALE GENOMIC DNA]</scope>
    <source>
        <strain evidence="8 9">AMFP18/2</strain>
    </source>
</reference>
<keyword evidence="3" id="KW-0863">Zinc-finger</keyword>
<comment type="caution">
    <text evidence="8">The sequence shown here is derived from an EMBL/GenBank/DDBJ whole genome shotgun (WGS) entry which is preliminary data.</text>
</comment>
<evidence type="ECO:0000256" key="1">
    <source>
        <dbReference type="ARBA" id="ARBA00004123"/>
    </source>
</evidence>
<accession>A0ABQ8EXG6</accession>
<dbReference type="PANTHER" id="PTHR46481:SF10">
    <property type="entry name" value="ZINC FINGER BED DOMAIN-CONTAINING PROTEIN 39"/>
    <property type="match status" value="1"/>
</dbReference>
<comment type="subcellular location">
    <subcellularLocation>
        <location evidence="1">Nucleus</location>
    </subcellularLocation>
</comment>